<keyword evidence="3" id="KW-0862">Zinc</keyword>
<dbReference type="RefSeq" id="XP_064769062.1">
    <property type="nucleotide sequence ID" value="XM_064909506.1"/>
</dbReference>
<gene>
    <name evidence="6" type="ORF">BZA70DRAFT_121541</name>
</gene>
<evidence type="ECO:0000313" key="7">
    <source>
        <dbReference type="Proteomes" id="UP001498771"/>
    </source>
</evidence>
<dbReference type="InterPro" id="IPR004910">
    <property type="entry name" value="Yippee/Mis18/Cereblon"/>
</dbReference>
<dbReference type="Proteomes" id="UP001498771">
    <property type="component" value="Unassembled WGS sequence"/>
</dbReference>
<comment type="caution">
    <text evidence="6">The sequence shown here is derived from an EMBL/GenBank/DDBJ whole genome shotgun (WGS) entry which is preliminary data.</text>
</comment>
<protein>
    <recommendedName>
        <fullName evidence="4">Protein yippee-like</fullName>
    </recommendedName>
</protein>
<dbReference type="EMBL" id="JBBJBU010000003">
    <property type="protein sequence ID" value="KAK7206029.1"/>
    <property type="molecule type" value="Genomic_DNA"/>
</dbReference>
<accession>A0ABR1F862</accession>
<dbReference type="PROSITE" id="PS51792">
    <property type="entry name" value="YIPPEE"/>
    <property type="match status" value="1"/>
</dbReference>
<comment type="similarity">
    <text evidence="1 4">Belongs to the yippee family.</text>
</comment>
<evidence type="ECO:0000256" key="1">
    <source>
        <dbReference type="ARBA" id="ARBA00005613"/>
    </source>
</evidence>
<evidence type="ECO:0000256" key="2">
    <source>
        <dbReference type="ARBA" id="ARBA00022723"/>
    </source>
</evidence>
<keyword evidence="2" id="KW-0479">Metal-binding</keyword>
<evidence type="ECO:0000256" key="3">
    <source>
        <dbReference type="ARBA" id="ARBA00022833"/>
    </source>
</evidence>
<dbReference type="InterPro" id="IPR034751">
    <property type="entry name" value="Yippee"/>
</dbReference>
<dbReference type="GeneID" id="90035018"/>
<feature type="domain" description="Yippee" evidence="5">
    <location>
        <begin position="13"/>
        <end position="110"/>
    </location>
</feature>
<dbReference type="Pfam" id="PF03226">
    <property type="entry name" value="Yippee-Mis18"/>
    <property type="match status" value="1"/>
</dbReference>
<evidence type="ECO:0000313" key="6">
    <source>
        <dbReference type="EMBL" id="KAK7206029.1"/>
    </source>
</evidence>
<dbReference type="PANTHER" id="PTHR13848">
    <property type="entry name" value="PROTEIN YIPPEE-LIKE CG15309-RELATED"/>
    <property type="match status" value="1"/>
</dbReference>
<name>A0ABR1F862_9ASCO</name>
<reference evidence="6 7" key="1">
    <citation type="submission" date="2024-03" db="EMBL/GenBank/DDBJ databases">
        <title>Genome-scale model development and genomic sequencing of the oleaginous clade Lipomyces.</title>
        <authorList>
            <consortium name="Lawrence Berkeley National Laboratory"/>
            <person name="Czajka J.J."/>
            <person name="Han Y."/>
            <person name="Kim J."/>
            <person name="Mondo S.J."/>
            <person name="Hofstad B.A."/>
            <person name="Robles A."/>
            <person name="Haridas S."/>
            <person name="Riley R."/>
            <person name="LaButti K."/>
            <person name="Pangilinan J."/>
            <person name="Andreopoulos W."/>
            <person name="Lipzen A."/>
            <person name="Yan J."/>
            <person name="Wang M."/>
            <person name="Ng V."/>
            <person name="Grigoriev I.V."/>
            <person name="Spatafora J.W."/>
            <person name="Magnuson J.K."/>
            <person name="Baker S.E."/>
            <person name="Pomraning K.R."/>
        </authorList>
    </citation>
    <scope>NUCLEOTIDE SEQUENCE [LARGE SCALE GENOMIC DNA]</scope>
    <source>
        <strain evidence="6 7">Phaff 52-87</strain>
    </source>
</reference>
<evidence type="ECO:0000259" key="5">
    <source>
        <dbReference type="PROSITE" id="PS51792"/>
    </source>
</evidence>
<evidence type="ECO:0000256" key="4">
    <source>
        <dbReference type="RuleBase" id="RU110713"/>
    </source>
</evidence>
<organism evidence="6 7">
    <name type="scientific">Myxozyma melibiosi</name>
    <dbReference type="NCBI Taxonomy" id="54550"/>
    <lineage>
        <taxon>Eukaryota</taxon>
        <taxon>Fungi</taxon>
        <taxon>Dikarya</taxon>
        <taxon>Ascomycota</taxon>
        <taxon>Saccharomycotina</taxon>
        <taxon>Lipomycetes</taxon>
        <taxon>Lipomycetales</taxon>
        <taxon>Lipomycetaceae</taxon>
        <taxon>Myxozyma</taxon>
    </lineage>
</organism>
<proteinExistence type="inferred from homology"/>
<dbReference type="InterPro" id="IPR039058">
    <property type="entry name" value="Yippee_fam"/>
</dbReference>
<sequence length="116" mass="13486">MGLKYNVYLDDSRVYACKACRTHLSNYHDIISRQFRGQHGKAYLFEKVVNVTEGKPENRAMTTGEHTVRDIHCRQCHTCVGWKYDYAYEPSEKYKEGKYILEVELLSDAKQMAAGK</sequence>
<keyword evidence="7" id="KW-1185">Reference proteome</keyword>